<protein>
    <recommendedName>
        <fullName evidence="4">BPTI/Kunitz inhibitor domain-containing protein</fullName>
    </recommendedName>
</protein>
<evidence type="ECO:0000313" key="2">
    <source>
        <dbReference type="EMBL" id="KRF80194.1"/>
    </source>
</evidence>
<accession>A0A0Q9W5X3</accession>
<name>A0A0Q9W5X3_DROVI</name>
<dbReference type="AlphaFoldDB" id="A0A0Q9W5X3"/>
<evidence type="ECO:0000313" key="3">
    <source>
        <dbReference type="Proteomes" id="UP000008792"/>
    </source>
</evidence>
<evidence type="ECO:0000256" key="1">
    <source>
        <dbReference type="SAM" id="SignalP"/>
    </source>
</evidence>
<reference evidence="2 3" key="1">
    <citation type="journal article" date="2007" name="Nature">
        <title>Evolution of genes and genomes on the Drosophila phylogeny.</title>
        <authorList>
            <consortium name="Drosophila 12 Genomes Consortium"/>
            <person name="Clark A.G."/>
            <person name="Eisen M.B."/>
            <person name="Smith D.R."/>
            <person name="Bergman C.M."/>
            <person name="Oliver B."/>
            <person name="Markow T.A."/>
            <person name="Kaufman T.C."/>
            <person name="Kellis M."/>
            <person name="Gelbart W."/>
            <person name="Iyer V.N."/>
            <person name="Pollard D.A."/>
            <person name="Sackton T.B."/>
            <person name="Larracuente A.M."/>
            <person name="Singh N.D."/>
            <person name="Abad J.P."/>
            <person name="Abt D.N."/>
            <person name="Adryan B."/>
            <person name="Aguade M."/>
            <person name="Akashi H."/>
            <person name="Anderson W.W."/>
            <person name="Aquadro C.F."/>
            <person name="Ardell D.H."/>
            <person name="Arguello R."/>
            <person name="Artieri C.G."/>
            <person name="Barbash D.A."/>
            <person name="Barker D."/>
            <person name="Barsanti P."/>
            <person name="Batterham P."/>
            <person name="Batzoglou S."/>
            <person name="Begun D."/>
            <person name="Bhutkar A."/>
            <person name="Blanco E."/>
            <person name="Bosak S.A."/>
            <person name="Bradley R.K."/>
            <person name="Brand A.D."/>
            <person name="Brent M.R."/>
            <person name="Brooks A.N."/>
            <person name="Brown R.H."/>
            <person name="Butlin R.K."/>
            <person name="Caggese C."/>
            <person name="Calvi B.R."/>
            <person name="Bernardo de Carvalho A."/>
            <person name="Caspi A."/>
            <person name="Castrezana S."/>
            <person name="Celniker S.E."/>
            <person name="Chang J.L."/>
            <person name="Chapple C."/>
            <person name="Chatterji S."/>
            <person name="Chinwalla A."/>
            <person name="Civetta A."/>
            <person name="Clifton S.W."/>
            <person name="Comeron J.M."/>
            <person name="Costello J.C."/>
            <person name="Coyne J.A."/>
            <person name="Daub J."/>
            <person name="David R.G."/>
            <person name="Delcher A.L."/>
            <person name="Delehaunty K."/>
            <person name="Do C.B."/>
            <person name="Ebling H."/>
            <person name="Edwards K."/>
            <person name="Eickbush T."/>
            <person name="Evans J.D."/>
            <person name="Filipski A."/>
            <person name="Findeiss S."/>
            <person name="Freyhult E."/>
            <person name="Fulton L."/>
            <person name="Fulton R."/>
            <person name="Garcia A.C."/>
            <person name="Gardiner A."/>
            <person name="Garfield D.A."/>
            <person name="Garvin B.E."/>
            <person name="Gibson G."/>
            <person name="Gilbert D."/>
            <person name="Gnerre S."/>
            <person name="Godfrey J."/>
            <person name="Good R."/>
            <person name="Gotea V."/>
            <person name="Gravely B."/>
            <person name="Greenberg A.J."/>
            <person name="Griffiths-Jones S."/>
            <person name="Gross S."/>
            <person name="Guigo R."/>
            <person name="Gustafson E.A."/>
            <person name="Haerty W."/>
            <person name="Hahn M.W."/>
            <person name="Halligan D.L."/>
            <person name="Halpern A.L."/>
            <person name="Halter G.M."/>
            <person name="Han M.V."/>
            <person name="Heger A."/>
            <person name="Hillier L."/>
            <person name="Hinrichs A.S."/>
            <person name="Holmes I."/>
            <person name="Hoskins R.A."/>
            <person name="Hubisz M.J."/>
            <person name="Hultmark D."/>
            <person name="Huntley M.A."/>
            <person name="Jaffe D.B."/>
            <person name="Jagadeeshan S."/>
            <person name="Jeck W.R."/>
            <person name="Johnson J."/>
            <person name="Jones C.D."/>
            <person name="Jordan W.C."/>
            <person name="Karpen G.H."/>
            <person name="Kataoka E."/>
            <person name="Keightley P.D."/>
            <person name="Kheradpour P."/>
            <person name="Kirkness E.F."/>
            <person name="Koerich L.B."/>
            <person name="Kristiansen K."/>
            <person name="Kudrna D."/>
            <person name="Kulathinal R.J."/>
            <person name="Kumar S."/>
            <person name="Kwok R."/>
            <person name="Lander E."/>
            <person name="Langley C.H."/>
            <person name="Lapoint R."/>
            <person name="Lazzaro B.P."/>
            <person name="Lee S.J."/>
            <person name="Levesque L."/>
            <person name="Li R."/>
            <person name="Lin C.F."/>
            <person name="Lin M.F."/>
            <person name="Lindblad-Toh K."/>
            <person name="Llopart A."/>
            <person name="Long M."/>
            <person name="Low L."/>
            <person name="Lozovsky E."/>
            <person name="Lu J."/>
            <person name="Luo M."/>
            <person name="Machado C.A."/>
            <person name="Makalowski W."/>
            <person name="Marzo M."/>
            <person name="Matsuda M."/>
            <person name="Matzkin L."/>
            <person name="McAllister B."/>
            <person name="McBride C.S."/>
            <person name="McKernan B."/>
            <person name="McKernan K."/>
            <person name="Mendez-Lago M."/>
            <person name="Minx P."/>
            <person name="Mollenhauer M.U."/>
            <person name="Montooth K."/>
            <person name="Mount S.M."/>
            <person name="Mu X."/>
            <person name="Myers E."/>
            <person name="Negre B."/>
            <person name="Newfeld S."/>
            <person name="Nielsen R."/>
            <person name="Noor M.A."/>
            <person name="O'Grady P."/>
            <person name="Pachter L."/>
            <person name="Papaceit M."/>
            <person name="Parisi M.J."/>
            <person name="Parisi M."/>
            <person name="Parts L."/>
            <person name="Pedersen J.S."/>
            <person name="Pesole G."/>
            <person name="Phillippy A.M."/>
            <person name="Ponting C.P."/>
            <person name="Pop M."/>
            <person name="Porcelli D."/>
            <person name="Powell J.R."/>
            <person name="Prohaska S."/>
            <person name="Pruitt K."/>
            <person name="Puig M."/>
            <person name="Quesneville H."/>
            <person name="Ram K.R."/>
            <person name="Rand D."/>
            <person name="Rasmussen M.D."/>
            <person name="Reed L.K."/>
            <person name="Reenan R."/>
            <person name="Reily A."/>
            <person name="Remington K.A."/>
            <person name="Rieger T.T."/>
            <person name="Ritchie M.G."/>
            <person name="Robin C."/>
            <person name="Rogers Y.H."/>
            <person name="Rohde C."/>
            <person name="Rozas J."/>
            <person name="Rubenfield M.J."/>
            <person name="Ruiz A."/>
            <person name="Russo S."/>
            <person name="Salzberg S.L."/>
            <person name="Sanchez-Gracia A."/>
            <person name="Saranga D.J."/>
            <person name="Sato H."/>
            <person name="Schaeffer S.W."/>
            <person name="Schatz M.C."/>
            <person name="Schlenke T."/>
            <person name="Schwartz R."/>
            <person name="Segarra C."/>
            <person name="Singh R.S."/>
            <person name="Sirot L."/>
            <person name="Sirota M."/>
            <person name="Sisneros N.B."/>
            <person name="Smith C.D."/>
            <person name="Smith T.F."/>
            <person name="Spieth J."/>
            <person name="Stage D.E."/>
            <person name="Stark A."/>
            <person name="Stephan W."/>
            <person name="Strausberg R.L."/>
            <person name="Strempel S."/>
            <person name="Sturgill D."/>
            <person name="Sutton G."/>
            <person name="Sutton G.G."/>
            <person name="Tao W."/>
            <person name="Teichmann S."/>
            <person name="Tobari Y.N."/>
            <person name="Tomimura Y."/>
            <person name="Tsolas J.M."/>
            <person name="Valente V.L."/>
            <person name="Venter E."/>
            <person name="Venter J.C."/>
            <person name="Vicario S."/>
            <person name="Vieira F.G."/>
            <person name="Vilella A.J."/>
            <person name="Villasante A."/>
            <person name="Walenz B."/>
            <person name="Wang J."/>
            <person name="Wasserman M."/>
            <person name="Watts T."/>
            <person name="Wilson D."/>
            <person name="Wilson R.K."/>
            <person name="Wing R.A."/>
            <person name="Wolfner M.F."/>
            <person name="Wong A."/>
            <person name="Wong G.K."/>
            <person name="Wu C.I."/>
            <person name="Wu G."/>
            <person name="Yamamoto D."/>
            <person name="Yang H.P."/>
            <person name="Yang S.P."/>
            <person name="Yorke J.A."/>
            <person name="Yoshida K."/>
            <person name="Zdobnov E."/>
            <person name="Zhang P."/>
            <person name="Zhang Y."/>
            <person name="Zimin A.V."/>
            <person name="Baldwin J."/>
            <person name="Abdouelleil A."/>
            <person name="Abdulkadir J."/>
            <person name="Abebe A."/>
            <person name="Abera B."/>
            <person name="Abreu J."/>
            <person name="Acer S.C."/>
            <person name="Aftuck L."/>
            <person name="Alexander A."/>
            <person name="An P."/>
            <person name="Anderson E."/>
            <person name="Anderson S."/>
            <person name="Arachi H."/>
            <person name="Azer M."/>
            <person name="Bachantsang P."/>
            <person name="Barry A."/>
            <person name="Bayul T."/>
            <person name="Berlin A."/>
            <person name="Bessette D."/>
            <person name="Bloom T."/>
            <person name="Blye J."/>
            <person name="Boguslavskiy L."/>
            <person name="Bonnet C."/>
            <person name="Boukhgalter B."/>
            <person name="Bourzgui I."/>
            <person name="Brown A."/>
            <person name="Cahill P."/>
            <person name="Channer S."/>
            <person name="Cheshatsang Y."/>
            <person name="Chuda L."/>
            <person name="Citroen M."/>
            <person name="Collymore A."/>
            <person name="Cooke P."/>
            <person name="Costello M."/>
            <person name="D'Aco K."/>
            <person name="Daza R."/>
            <person name="De Haan G."/>
            <person name="DeGray S."/>
            <person name="DeMaso C."/>
            <person name="Dhargay N."/>
            <person name="Dooley K."/>
            <person name="Dooley E."/>
            <person name="Doricent M."/>
            <person name="Dorje P."/>
            <person name="Dorjee K."/>
            <person name="Dupes A."/>
            <person name="Elong R."/>
            <person name="Falk J."/>
            <person name="Farina A."/>
            <person name="Faro S."/>
            <person name="Ferguson D."/>
            <person name="Fisher S."/>
            <person name="Foley C.D."/>
            <person name="Franke A."/>
            <person name="Friedrich D."/>
            <person name="Gadbois L."/>
            <person name="Gearin G."/>
            <person name="Gearin C.R."/>
            <person name="Giannoukos G."/>
            <person name="Goode T."/>
            <person name="Graham J."/>
            <person name="Grandbois E."/>
            <person name="Grewal S."/>
            <person name="Gyaltsen K."/>
            <person name="Hafez N."/>
            <person name="Hagos B."/>
            <person name="Hall J."/>
            <person name="Henson C."/>
            <person name="Hollinger A."/>
            <person name="Honan T."/>
            <person name="Huard M.D."/>
            <person name="Hughes L."/>
            <person name="Hurhula B."/>
            <person name="Husby M.E."/>
            <person name="Kamat A."/>
            <person name="Kanga B."/>
            <person name="Kashin S."/>
            <person name="Khazanovich D."/>
            <person name="Kisner P."/>
            <person name="Lance K."/>
            <person name="Lara M."/>
            <person name="Lee W."/>
            <person name="Lennon N."/>
            <person name="Letendre F."/>
            <person name="LeVine R."/>
            <person name="Lipovsky A."/>
            <person name="Liu X."/>
            <person name="Liu J."/>
            <person name="Liu S."/>
            <person name="Lokyitsang T."/>
            <person name="Lokyitsang Y."/>
            <person name="Lubonja R."/>
            <person name="Lui A."/>
            <person name="MacDonald P."/>
            <person name="Magnisalis V."/>
            <person name="Maru K."/>
            <person name="Matthews C."/>
            <person name="McCusker W."/>
            <person name="McDonough S."/>
            <person name="Mehta T."/>
            <person name="Meldrim J."/>
            <person name="Meneus L."/>
            <person name="Mihai O."/>
            <person name="Mihalev A."/>
            <person name="Mihova T."/>
            <person name="Mittelman R."/>
            <person name="Mlenga V."/>
            <person name="Montmayeur A."/>
            <person name="Mulrain L."/>
            <person name="Navidi A."/>
            <person name="Naylor J."/>
            <person name="Negash T."/>
            <person name="Nguyen T."/>
            <person name="Nguyen N."/>
            <person name="Nicol R."/>
            <person name="Norbu C."/>
            <person name="Norbu N."/>
            <person name="Novod N."/>
            <person name="O'Neill B."/>
            <person name="Osman S."/>
            <person name="Markiewicz E."/>
            <person name="Oyono O.L."/>
            <person name="Patti C."/>
            <person name="Phunkhang P."/>
            <person name="Pierre F."/>
            <person name="Priest M."/>
            <person name="Raghuraman S."/>
            <person name="Rege F."/>
            <person name="Reyes R."/>
            <person name="Rise C."/>
            <person name="Rogov P."/>
            <person name="Ross K."/>
            <person name="Ryan E."/>
            <person name="Settipalli S."/>
            <person name="Shea T."/>
            <person name="Sherpa N."/>
            <person name="Shi L."/>
            <person name="Shih D."/>
            <person name="Sparrow T."/>
            <person name="Spaulding J."/>
            <person name="Stalker J."/>
            <person name="Stange-Thomann N."/>
            <person name="Stavropoulos S."/>
            <person name="Stone C."/>
            <person name="Strader C."/>
            <person name="Tesfaye S."/>
            <person name="Thomson T."/>
            <person name="Thoulutsang Y."/>
            <person name="Thoulutsang D."/>
            <person name="Topham K."/>
            <person name="Topping I."/>
            <person name="Tsamla T."/>
            <person name="Vassiliev H."/>
            <person name="Vo A."/>
            <person name="Wangchuk T."/>
            <person name="Wangdi T."/>
            <person name="Weiand M."/>
            <person name="Wilkinson J."/>
            <person name="Wilson A."/>
            <person name="Yadav S."/>
            <person name="Young G."/>
            <person name="Yu Q."/>
            <person name="Zembek L."/>
            <person name="Zhong D."/>
            <person name="Zimmer A."/>
            <person name="Zwirko Z."/>
            <person name="Jaffe D.B."/>
            <person name="Alvarez P."/>
            <person name="Brockman W."/>
            <person name="Butler J."/>
            <person name="Chin C."/>
            <person name="Gnerre S."/>
            <person name="Grabherr M."/>
            <person name="Kleber M."/>
            <person name="Mauceli E."/>
            <person name="MacCallum I."/>
        </authorList>
    </citation>
    <scope>NUCLEOTIDE SEQUENCE [LARGE SCALE GENOMIC DNA]</scope>
    <source>
        <strain evidence="3">Tucson 15010-1051.87</strain>
    </source>
</reference>
<evidence type="ECO:0008006" key="4">
    <source>
        <dbReference type="Google" id="ProtNLM"/>
    </source>
</evidence>
<feature type="chain" id="PRO_5006386503" description="BPTI/Kunitz inhibitor domain-containing protein" evidence="1">
    <location>
        <begin position="22"/>
        <end position="113"/>
    </location>
</feature>
<keyword evidence="3" id="KW-1185">Reference proteome</keyword>
<proteinExistence type="predicted"/>
<organism evidence="2 3">
    <name type="scientific">Drosophila virilis</name>
    <name type="common">Fruit fly</name>
    <dbReference type="NCBI Taxonomy" id="7244"/>
    <lineage>
        <taxon>Eukaryota</taxon>
        <taxon>Metazoa</taxon>
        <taxon>Ecdysozoa</taxon>
        <taxon>Arthropoda</taxon>
        <taxon>Hexapoda</taxon>
        <taxon>Insecta</taxon>
        <taxon>Pterygota</taxon>
        <taxon>Neoptera</taxon>
        <taxon>Endopterygota</taxon>
        <taxon>Diptera</taxon>
        <taxon>Brachycera</taxon>
        <taxon>Muscomorpha</taxon>
        <taxon>Ephydroidea</taxon>
        <taxon>Drosophilidae</taxon>
        <taxon>Drosophila</taxon>
    </lineage>
</organism>
<dbReference type="EMBL" id="CH940648">
    <property type="protein sequence ID" value="KRF80194.1"/>
    <property type="molecule type" value="Genomic_DNA"/>
</dbReference>
<dbReference type="InParanoid" id="A0A0Q9W5X3"/>
<feature type="signal peptide" evidence="1">
    <location>
        <begin position="1"/>
        <end position="21"/>
    </location>
</feature>
<dbReference type="OrthoDB" id="7871163at2759"/>
<gene>
    <name evidence="2" type="primary">Dvir\GJ26385</name>
    <name evidence="2" type="ORF">Dvir_GJ26385</name>
</gene>
<dbReference type="Proteomes" id="UP000008792">
    <property type="component" value="Unassembled WGS sequence"/>
</dbReference>
<keyword evidence="1" id="KW-0732">Signal</keyword>
<sequence>MRSRWILCALTGFALLQQVALRRENNVDRCNLNIKIFPYARSLCEPLGSVWVMREGRCIMGLTCTKGYTEEECKKHCSTKATTVSAKTAINIQSGSSIRTRRPRTTEAMQIKR</sequence>